<reference evidence="2 3" key="1">
    <citation type="submission" date="2012-03" db="EMBL/GenBank/DDBJ databases">
        <title>Whole Genome Assembly of Papio anubis.</title>
        <authorList>
            <person name="Liu Y.L."/>
            <person name="Abraham K.A."/>
            <person name="Akbar H.A."/>
            <person name="Ali S.A."/>
            <person name="Anosike U.A."/>
            <person name="Aqrawi P.A."/>
            <person name="Arias F.A."/>
            <person name="Attaway T.A."/>
            <person name="Awwad R.A."/>
            <person name="Babu C.B."/>
            <person name="Bandaranaike D.B."/>
            <person name="Battles P.B."/>
            <person name="Bell A.B."/>
            <person name="Beltran B.B."/>
            <person name="Berhane-Mersha D.B."/>
            <person name="Bess C.B."/>
            <person name="Bickham C.B."/>
            <person name="Bolden T.B."/>
            <person name="Carter K.C."/>
            <person name="Chau D.C."/>
            <person name="Chavez A.C."/>
            <person name="Clerc-Blankenburg K.C."/>
            <person name="Coyle M.C."/>
            <person name="Dao M.D."/>
            <person name="Davila M.L.D."/>
            <person name="Davy-Carroll L.D."/>
            <person name="Denson S.D."/>
            <person name="Dinh H.D."/>
            <person name="Fernandez S.F."/>
            <person name="Fernando P.F."/>
            <person name="Forbes L.F."/>
            <person name="Francis C.F."/>
            <person name="Francisco L.F."/>
            <person name="Fu Q.F."/>
            <person name="Garcia-Iii R.G."/>
            <person name="Garrett T.G."/>
            <person name="Gross S.G."/>
            <person name="Gubbala S.G."/>
            <person name="Hirani K.H."/>
            <person name="Hogues M.H."/>
            <person name="Hollins B.H."/>
            <person name="Jackson L.J."/>
            <person name="Javaid M.J."/>
            <person name="Jhangiani S.J."/>
            <person name="Johnson A.J."/>
            <person name="Johnson B.J."/>
            <person name="Jones J.J."/>
            <person name="Joshi V.J."/>
            <person name="Kalu J.K."/>
            <person name="Khan N.K."/>
            <person name="Korchina V.K."/>
            <person name="Kovar C.K."/>
            <person name="Lago L.L."/>
            <person name="Lara F.L."/>
            <person name="Le T.-K.L."/>
            <person name="Lee S.L."/>
            <person name="Legall-Iii F.L."/>
            <person name="Lemon S.L."/>
            <person name="Liu J.L."/>
            <person name="Liu Y.-S.L."/>
            <person name="Liyanage D.L."/>
            <person name="Lopez J.L."/>
            <person name="Lorensuhewa L.L."/>
            <person name="Mata R.M."/>
            <person name="Mathew T.M."/>
            <person name="Mercado C.M."/>
            <person name="Mercado I.M."/>
            <person name="Morales K.M."/>
            <person name="Morgan M.M."/>
            <person name="Munidasa M.M."/>
            <person name="Ngo D.N."/>
            <person name="Nguyen L.N."/>
            <person name="Nguyen T.N."/>
            <person name="Nguyen N.N."/>
            <person name="Obregon M.O."/>
            <person name="Okwuonu G.O."/>
            <person name="Ongeri F.O."/>
            <person name="Onwere C.O."/>
            <person name="Osifeso I.O."/>
            <person name="Parra A.P."/>
            <person name="Patil S.P."/>
            <person name="Perez A.P."/>
            <person name="Perez Y.P."/>
            <person name="Pham C.P."/>
            <person name="Pu L.-L.P."/>
            <person name="Puazo M.P."/>
            <person name="Quiroz J.Q."/>
            <person name="Rouhana J.R."/>
            <person name="Ruiz M.R."/>
            <person name="Ruiz S.-J.R."/>
            <person name="Saada N.S."/>
            <person name="Santibanez J.S."/>
            <person name="Scheel M.S."/>
            <person name="Schneider B.S."/>
            <person name="Simmons D.S."/>
            <person name="Sisson I.S."/>
            <person name="Tang L.-Y.T."/>
            <person name="Thornton R.T."/>
            <person name="Tisius J.T."/>
            <person name="Toledanes G.T."/>
            <person name="Trejos Z.T."/>
            <person name="Usmani K.U."/>
            <person name="Varghese R.V."/>
            <person name="Vattathil S.V."/>
            <person name="Vee V.V."/>
            <person name="Walker D.W."/>
            <person name="Weissenberger G.W."/>
            <person name="White C.W."/>
            <person name="Williams A.W."/>
            <person name="Woodworth J.W."/>
            <person name="Wright R.W."/>
            <person name="Zhu Y.Z."/>
            <person name="Han Y.H."/>
            <person name="Newsham I.N."/>
            <person name="Nazareth L.N."/>
            <person name="Worley K.W."/>
            <person name="Muzny D.M."/>
            <person name="Rogers J.R."/>
            <person name="Gibbs R.G."/>
        </authorList>
    </citation>
    <scope>NUCLEOTIDE SEQUENCE [LARGE SCALE GENOMIC DNA]</scope>
</reference>
<dbReference type="AlphaFoldDB" id="A0A2I3MP34"/>
<feature type="compositionally biased region" description="Basic and acidic residues" evidence="1">
    <location>
        <begin position="10"/>
        <end position="21"/>
    </location>
</feature>
<feature type="region of interest" description="Disordered" evidence="1">
    <location>
        <begin position="386"/>
        <end position="411"/>
    </location>
</feature>
<evidence type="ECO:0000256" key="1">
    <source>
        <dbReference type="SAM" id="MobiDB-lite"/>
    </source>
</evidence>
<reference evidence="2" key="2">
    <citation type="submission" date="2025-08" db="UniProtKB">
        <authorList>
            <consortium name="Ensembl"/>
        </authorList>
    </citation>
    <scope>IDENTIFICATION</scope>
</reference>
<feature type="region of interest" description="Disordered" evidence="1">
    <location>
        <begin position="129"/>
        <end position="202"/>
    </location>
</feature>
<feature type="region of interest" description="Disordered" evidence="1">
    <location>
        <begin position="327"/>
        <end position="347"/>
    </location>
</feature>
<protein>
    <submittedName>
        <fullName evidence="2">Uncharacterized protein</fullName>
    </submittedName>
</protein>
<accession>A0A2I3MP34</accession>
<name>A0A2I3MP34_PAPAN</name>
<dbReference type="Bgee" id="ENSPANG00000031716">
    <property type="expression patterns" value="Expressed in abdominal segment muscle and 64 other cell types or tissues"/>
</dbReference>
<evidence type="ECO:0000313" key="2">
    <source>
        <dbReference type="Ensembl" id="ENSPANP00000037381.2"/>
    </source>
</evidence>
<feature type="compositionally biased region" description="Low complexity" evidence="1">
    <location>
        <begin position="129"/>
        <end position="158"/>
    </location>
</feature>
<organism evidence="2 3">
    <name type="scientific">Papio anubis</name>
    <name type="common">Olive baboon</name>
    <dbReference type="NCBI Taxonomy" id="9555"/>
    <lineage>
        <taxon>Eukaryota</taxon>
        <taxon>Metazoa</taxon>
        <taxon>Chordata</taxon>
        <taxon>Craniata</taxon>
        <taxon>Vertebrata</taxon>
        <taxon>Euteleostomi</taxon>
        <taxon>Mammalia</taxon>
        <taxon>Eutheria</taxon>
        <taxon>Euarchontoglires</taxon>
        <taxon>Primates</taxon>
        <taxon>Haplorrhini</taxon>
        <taxon>Catarrhini</taxon>
        <taxon>Cercopithecidae</taxon>
        <taxon>Cercopithecinae</taxon>
        <taxon>Papio</taxon>
    </lineage>
</organism>
<sequence>FRSPSGSLPDRPDSTWYRDRAGSSSPPPGPRRRTTKKELSSASHRKSSPPRPKTTFLVSNCGGGDEGNDEEAGFSASAGLWFFSPSRSRRNTTWLGSQVCHSSPSPTSPSAAAILAQLHFSLQLLSPPLSAANPRPSTHCFGQSSSRRPGSSRGSCQGRGEGEASPPGRGVAKGHPITIISEAQGGGTRSQRNGDATGSLAPGERQTCVSNCLLDTSIWVNPGIQNFPSRLTSLNAGWAGLTHFAWMPKSVSTWCRPVIQRFPEYPAIQEQSAGGNYNSQGSVRAVRGRGLRPCLPRRGDGGVIEVSPPLLVQIGGLAALERDFPAEMPGENEKQPGQAPKQVPPGWKQWARECSEHLSSARGDGRRVECFAVNGELSRRLGSVGGADRHGCAGGNSTGADRPRAVHHPRV</sequence>
<keyword evidence="3" id="KW-1185">Reference proteome</keyword>
<proteinExistence type="predicted"/>
<dbReference type="Ensembl" id="ENSPANT00000057475.2">
    <property type="protein sequence ID" value="ENSPANP00000037381.2"/>
    <property type="gene ID" value="ENSPANG00000031716.2"/>
</dbReference>
<reference evidence="2" key="3">
    <citation type="submission" date="2025-09" db="UniProtKB">
        <authorList>
            <consortium name="Ensembl"/>
        </authorList>
    </citation>
    <scope>IDENTIFICATION</scope>
</reference>
<feature type="region of interest" description="Disordered" evidence="1">
    <location>
        <begin position="1"/>
        <end position="72"/>
    </location>
</feature>
<evidence type="ECO:0000313" key="3">
    <source>
        <dbReference type="Proteomes" id="UP000028761"/>
    </source>
</evidence>
<dbReference type="Proteomes" id="UP000028761">
    <property type="component" value="Chromosome 17"/>
</dbReference>